<feature type="transmembrane region" description="Helical" evidence="1">
    <location>
        <begin position="33"/>
        <end position="57"/>
    </location>
</feature>
<keyword evidence="1" id="KW-0472">Membrane</keyword>
<dbReference type="KEGG" id="cco:CCC13826_2341"/>
<accession>A0A0M4S9T3</accession>
<evidence type="ECO:0000313" key="2">
    <source>
        <dbReference type="EMBL" id="ALF45173.1"/>
    </source>
</evidence>
<proteinExistence type="predicted"/>
<feature type="transmembrane region" description="Helical" evidence="1">
    <location>
        <begin position="69"/>
        <end position="89"/>
    </location>
</feature>
<feature type="transmembrane region" description="Helical" evidence="1">
    <location>
        <begin position="6"/>
        <end position="21"/>
    </location>
</feature>
<reference evidence="3" key="1">
    <citation type="submission" date="2007-10" db="EMBL/GenBank/DDBJ databases">
        <title>Genome sequence of Campylobacter concisus 13826 isolated from human feces.</title>
        <authorList>
            <person name="Fouts D.E."/>
            <person name="Mongodin E.F."/>
            <person name="Puiu D."/>
            <person name="Sebastian Y."/>
            <person name="Miller W.G."/>
            <person name="Mandrell R.E."/>
            <person name="On S."/>
            <person name="Nelson K.E."/>
        </authorList>
    </citation>
    <scope>NUCLEOTIDE SEQUENCE [LARGE SCALE GENOMIC DNA]</scope>
    <source>
        <strain evidence="3">13826</strain>
    </source>
</reference>
<protein>
    <submittedName>
        <fullName evidence="2">Membrane protein</fullName>
    </submittedName>
</protein>
<evidence type="ECO:0000256" key="1">
    <source>
        <dbReference type="SAM" id="Phobius"/>
    </source>
</evidence>
<keyword evidence="1" id="KW-0812">Transmembrane</keyword>
<dbReference type="STRING" id="360104.CCC13826_2341"/>
<sequence length="123" mass="14664">MELVSIFLISNLVLYLILYISKRFMINFIYKFLRFLSTLCIFIGFAILVYFACYIVYYHNNWSEISTGILMAMIVVFFMNMIWPAIILIDWQNNPKHFSGYYQLFLNIFLIVTIFLMGDNVGF</sequence>
<evidence type="ECO:0000313" key="3">
    <source>
        <dbReference type="Proteomes" id="UP000001121"/>
    </source>
</evidence>
<dbReference type="EMBL" id="CP000792">
    <property type="protein sequence ID" value="ALF45173.1"/>
    <property type="molecule type" value="Genomic_DNA"/>
</dbReference>
<organism evidence="2 3">
    <name type="scientific">Campylobacter concisus (strain 13826)</name>
    <dbReference type="NCBI Taxonomy" id="360104"/>
    <lineage>
        <taxon>Bacteria</taxon>
        <taxon>Pseudomonadati</taxon>
        <taxon>Campylobacterota</taxon>
        <taxon>Epsilonproteobacteria</taxon>
        <taxon>Campylobacterales</taxon>
        <taxon>Campylobacteraceae</taxon>
        <taxon>Campylobacter</taxon>
    </lineage>
</organism>
<name>A0A0M4S9T3_CAMC1</name>
<keyword evidence="1" id="KW-1133">Transmembrane helix</keyword>
<feature type="transmembrane region" description="Helical" evidence="1">
    <location>
        <begin position="101"/>
        <end position="118"/>
    </location>
</feature>
<dbReference type="AlphaFoldDB" id="A0A0M4S9T3"/>
<gene>
    <name evidence="2" type="ORF">CCC13826_2341</name>
</gene>
<dbReference type="Proteomes" id="UP000001121">
    <property type="component" value="Chromosome"/>
</dbReference>